<name>A0A194VFP8_CYTMA</name>
<evidence type="ECO:0000256" key="1">
    <source>
        <dbReference type="SAM" id="MobiDB-lite"/>
    </source>
</evidence>
<dbReference type="EMBL" id="KN714836">
    <property type="protein sequence ID" value="KUI62837.1"/>
    <property type="molecule type" value="Genomic_DNA"/>
</dbReference>
<reference evidence="3" key="1">
    <citation type="submission" date="2014-12" db="EMBL/GenBank/DDBJ databases">
        <title>Genome Sequence of Valsa Canker Pathogens Uncovers a Specific Adaption of Colonization on Woody Bark.</title>
        <authorList>
            <person name="Yin Z."/>
            <person name="Liu H."/>
            <person name="Gao X."/>
            <person name="Li Z."/>
            <person name="Song N."/>
            <person name="Ke X."/>
            <person name="Dai Q."/>
            <person name="Wu Y."/>
            <person name="Sun Y."/>
            <person name="Xu J.-R."/>
            <person name="Kang Z.K."/>
            <person name="Wang L."/>
            <person name="Huang L."/>
        </authorList>
    </citation>
    <scope>NUCLEOTIDE SEQUENCE [LARGE SCALE GENOMIC DNA]</scope>
    <source>
        <strain evidence="3">SXYL134</strain>
    </source>
</reference>
<evidence type="ECO:0000313" key="2">
    <source>
        <dbReference type="EMBL" id="KUI62837.1"/>
    </source>
</evidence>
<protein>
    <submittedName>
        <fullName evidence="2">Uncharacterized protein</fullName>
    </submittedName>
</protein>
<sequence>MDSIKNAAESKLNKGAQPGNKFEGSADNATNQEVDKFAGDAGVPQQADSAINDVVDNKVNDEIPGGN</sequence>
<dbReference type="OrthoDB" id="2872121at2759"/>
<keyword evidence="3" id="KW-1185">Reference proteome</keyword>
<dbReference type="Proteomes" id="UP000078576">
    <property type="component" value="Unassembled WGS sequence"/>
</dbReference>
<accession>A0A194VFP8</accession>
<evidence type="ECO:0000313" key="3">
    <source>
        <dbReference type="Proteomes" id="UP000078576"/>
    </source>
</evidence>
<gene>
    <name evidence="2" type="ORF">VP1G_09967</name>
</gene>
<organism evidence="2 3">
    <name type="scientific">Cytospora mali</name>
    <name type="common">Apple Valsa canker fungus</name>
    <name type="synonym">Valsa mali</name>
    <dbReference type="NCBI Taxonomy" id="578113"/>
    <lineage>
        <taxon>Eukaryota</taxon>
        <taxon>Fungi</taxon>
        <taxon>Dikarya</taxon>
        <taxon>Ascomycota</taxon>
        <taxon>Pezizomycotina</taxon>
        <taxon>Sordariomycetes</taxon>
        <taxon>Sordariomycetidae</taxon>
        <taxon>Diaporthales</taxon>
        <taxon>Cytosporaceae</taxon>
        <taxon>Cytospora</taxon>
    </lineage>
</organism>
<proteinExistence type="predicted"/>
<feature type="region of interest" description="Disordered" evidence="1">
    <location>
        <begin position="1"/>
        <end position="67"/>
    </location>
</feature>
<dbReference type="AlphaFoldDB" id="A0A194VFP8"/>